<comment type="subcellular location">
    <subcellularLocation>
        <location evidence="1">Cell membrane</location>
        <topology evidence="1">Single-pass type I membrane protein</topology>
    </subcellularLocation>
</comment>
<dbReference type="InterPro" id="IPR001611">
    <property type="entry name" value="Leu-rich_rpt"/>
</dbReference>
<evidence type="ECO:0000256" key="3">
    <source>
        <dbReference type="ARBA" id="ARBA00022475"/>
    </source>
</evidence>
<protein>
    <recommendedName>
        <fullName evidence="16">Leucine-rich repeat-containing N-terminal plant-type domain-containing protein</fullName>
    </recommendedName>
</protein>
<accession>A0AA39W331</accession>
<dbReference type="SUPFAM" id="SSF52058">
    <property type="entry name" value="L domain-like"/>
    <property type="match status" value="2"/>
</dbReference>
<organism evidence="14 15">
    <name type="scientific">Acer saccharum</name>
    <name type="common">Sugar maple</name>
    <dbReference type="NCBI Taxonomy" id="4024"/>
    <lineage>
        <taxon>Eukaryota</taxon>
        <taxon>Viridiplantae</taxon>
        <taxon>Streptophyta</taxon>
        <taxon>Embryophyta</taxon>
        <taxon>Tracheophyta</taxon>
        <taxon>Spermatophyta</taxon>
        <taxon>Magnoliopsida</taxon>
        <taxon>eudicotyledons</taxon>
        <taxon>Gunneridae</taxon>
        <taxon>Pentapetalae</taxon>
        <taxon>rosids</taxon>
        <taxon>malvids</taxon>
        <taxon>Sapindales</taxon>
        <taxon>Sapindaceae</taxon>
        <taxon>Hippocastanoideae</taxon>
        <taxon>Acereae</taxon>
        <taxon>Acer</taxon>
    </lineage>
</organism>
<comment type="similarity">
    <text evidence="2">Belongs to the RLP family.</text>
</comment>
<feature type="region of interest" description="Disordered" evidence="12">
    <location>
        <begin position="569"/>
        <end position="594"/>
    </location>
</feature>
<evidence type="ECO:0000256" key="5">
    <source>
        <dbReference type="ARBA" id="ARBA00022692"/>
    </source>
</evidence>
<dbReference type="FunFam" id="3.80.10.10:FF:000213">
    <property type="entry name" value="Tyrosine-sulfated glycopeptide receptor 1"/>
    <property type="match status" value="1"/>
</dbReference>
<dbReference type="Gene3D" id="3.80.10.10">
    <property type="entry name" value="Ribonuclease Inhibitor"/>
    <property type="match status" value="2"/>
</dbReference>
<dbReference type="SMART" id="SM00369">
    <property type="entry name" value="LRR_TYP"/>
    <property type="match status" value="4"/>
</dbReference>
<dbReference type="Pfam" id="PF00560">
    <property type="entry name" value="LRR_1"/>
    <property type="match status" value="3"/>
</dbReference>
<evidence type="ECO:0000256" key="10">
    <source>
        <dbReference type="ARBA" id="ARBA00023170"/>
    </source>
</evidence>
<dbReference type="InterPro" id="IPR003591">
    <property type="entry name" value="Leu-rich_rpt_typical-subtyp"/>
</dbReference>
<dbReference type="PANTHER" id="PTHR48062:SF63">
    <property type="entry name" value="RECEPTOR-LIKE PROTEIN 1"/>
    <property type="match status" value="1"/>
</dbReference>
<evidence type="ECO:0000256" key="7">
    <source>
        <dbReference type="ARBA" id="ARBA00022737"/>
    </source>
</evidence>
<dbReference type="GO" id="GO:0005886">
    <property type="term" value="C:plasma membrane"/>
    <property type="evidence" value="ECO:0007669"/>
    <property type="project" value="UniProtKB-SubCell"/>
</dbReference>
<evidence type="ECO:0000256" key="1">
    <source>
        <dbReference type="ARBA" id="ARBA00004251"/>
    </source>
</evidence>
<sequence>MHGNEGCLEKERIALLAIKPFIINAAVLFYGDHEDDHNRTVESWVDDKASNCCDWYRVECSTTTGRVMNLSLSGLLYKSTTILNFSLFQPLEQLQILDLSYNSFEGWVDSRGNIPSLNLLTSLEYLSLRDNNFEGLFSFGSLANLSKLEIFQLSTKDSTLQVLETENFLQPPSQLKVLYLTKCNLHGIPSFLMYQHSLEFIDLSNNKLVGMFPTWLLQNNTRLQGLYLINNSLSRILLLPNSTHDLLELRISSNNLNGQLPMNITVILPRLVHLDLSENWFSGSLESSLILSSSVMKLCLQKNALNGSIPNAFLGSSELLILDLRDNEFSGSIPNQIDEHSNLRFLLLGGNHLEGIIPHELCKFKYLGLLDLSRNRLSGTIPLCFTDILLWVVESDARYRISLEFGLAMEDKGYSGSSYNFTVAFKQVDYLAEFTKETEIRFASKNRYESYEGKILYYMLGIDLSSNELTGDIPTEIGYLQEIIAMNLSRNSLSGSIPESFSNLTNIESLDLSYNKLSGRIPPQLTQLNSLSTFNVSFNNLSGPVPDTRQFGTFIESSYGGNPGLCGPQIKRSCGTSEPTTPPATPSGAREDQEDESAIHMVSFYWSLFASYVTTILGFVLILWLNSYWHLSQNNTDLFSQNQDHIPENHAHSLATVDQTLNPLATRNATELPLAINNEDELPLATKNAAEIPLAVSNEDELPLSTRNANELPTELVVDLPSSLLAIQNVNLESETLELRFQTPQQILVQFTIIGYLPIDYAIIATNGATLLPVEPKTLKTTFKDRRWVAR</sequence>
<keyword evidence="11" id="KW-0325">Glycoprotein</keyword>
<dbReference type="PRINTS" id="PR00019">
    <property type="entry name" value="LEURICHRPT"/>
</dbReference>
<keyword evidence="9 13" id="KW-0472">Membrane</keyword>
<keyword evidence="3" id="KW-1003">Cell membrane</keyword>
<keyword evidence="5 13" id="KW-0812">Transmembrane</keyword>
<dbReference type="InterPro" id="IPR032675">
    <property type="entry name" value="LRR_dom_sf"/>
</dbReference>
<dbReference type="InterPro" id="IPR051502">
    <property type="entry name" value="RLP_Defense_Trigger"/>
</dbReference>
<reference evidence="14" key="2">
    <citation type="submission" date="2023-06" db="EMBL/GenBank/DDBJ databases">
        <authorList>
            <person name="Swenson N.G."/>
            <person name="Wegrzyn J.L."/>
            <person name="Mcevoy S.L."/>
        </authorList>
    </citation>
    <scope>NUCLEOTIDE SEQUENCE</scope>
    <source>
        <strain evidence="14">NS2018</strain>
        <tissue evidence="14">Leaf</tissue>
    </source>
</reference>
<evidence type="ECO:0000256" key="13">
    <source>
        <dbReference type="SAM" id="Phobius"/>
    </source>
</evidence>
<keyword evidence="6" id="KW-0732">Signal</keyword>
<dbReference type="AlphaFoldDB" id="A0AA39W331"/>
<name>A0AA39W331_ACESA</name>
<evidence type="ECO:0000256" key="2">
    <source>
        <dbReference type="ARBA" id="ARBA00009592"/>
    </source>
</evidence>
<evidence type="ECO:0000313" key="14">
    <source>
        <dbReference type="EMBL" id="KAK0600793.1"/>
    </source>
</evidence>
<feature type="transmembrane region" description="Helical" evidence="13">
    <location>
        <begin position="604"/>
        <end position="625"/>
    </location>
</feature>
<reference evidence="14" key="1">
    <citation type="journal article" date="2022" name="Plant J.">
        <title>Strategies of tolerance reflected in two North American maple genomes.</title>
        <authorList>
            <person name="McEvoy S.L."/>
            <person name="Sezen U.U."/>
            <person name="Trouern-Trend A."/>
            <person name="McMahon S.M."/>
            <person name="Schaberg P.G."/>
            <person name="Yang J."/>
            <person name="Wegrzyn J.L."/>
            <person name="Swenson N.G."/>
        </authorList>
    </citation>
    <scope>NUCLEOTIDE SEQUENCE</scope>
    <source>
        <strain evidence="14">NS2018</strain>
    </source>
</reference>
<evidence type="ECO:0000256" key="6">
    <source>
        <dbReference type="ARBA" id="ARBA00022729"/>
    </source>
</evidence>
<keyword evidence="10" id="KW-0675">Receptor</keyword>
<evidence type="ECO:0000256" key="8">
    <source>
        <dbReference type="ARBA" id="ARBA00022989"/>
    </source>
</evidence>
<keyword evidence="8 13" id="KW-1133">Transmembrane helix</keyword>
<dbReference type="EMBL" id="JAUESC010000003">
    <property type="protein sequence ID" value="KAK0600793.1"/>
    <property type="molecule type" value="Genomic_DNA"/>
</dbReference>
<keyword evidence="4" id="KW-0433">Leucine-rich repeat</keyword>
<comment type="caution">
    <text evidence="14">The sequence shown here is derived from an EMBL/GenBank/DDBJ whole genome shotgun (WGS) entry which is preliminary data.</text>
</comment>
<evidence type="ECO:0000256" key="11">
    <source>
        <dbReference type="ARBA" id="ARBA00023180"/>
    </source>
</evidence>
<evidence type="ECO:0000313" key="15">
    <source>
        <dbReference type="Proteomes" id="UP001168877"/>
    </source>
</evidence>
<keyword evidence="7" id="KW-0677">Repeat</keyword>
<dbReference type="Pfam" id="PF13855">
    <property type="entry name" value="LRR_8"/>
    <property type="match status" value="1"/>
</dbReference>
<evidence type="ECO:0000256" key="12">
    <source>
        <dbReference type="SAM" id="MobiDB-lite"/>
    </source>
</evidence>
<dbReference type="FunFam" id="3.80.10.10:FF:000041">
    <property type="entry name" value="LRR receptor-like serine/threonine-protein kinase ERECTA"/>
    <property type="match status" value="1"/>
</dbReference>
<dbReference type="PANTHER" id="PTHR48062">
    <property type="entry name" value="RECEPTOR-LIKE PROTEIN 14"/>
    <property type="match status" value="1"/>
</dbReference>
<gene>
    <name evidence="14" type="ORF">LWI29_018414</name>
</gene>
<dbReference type="Proteomes" id="UP001168877">
    <property type="component" value="Unassembled WGS sequence"/>
</dbReference>
<evidence type="ECO:0000256" key="9">
    <source>
        <dbReference type="ARBA" id="ARBA00023136"/>
    </source>
</evidence>
<proteinExistence type="inferred from homology"/>
<evidence type="ECO:0008006" key="16">
    <source>
        <dbReference type="Google" id="ProtNLM"/>
    </source>
</evidence>
<keyword evidence="15" id="KW-1185">Reference proteome</keyword>
<evidence type="ECO:0000256" key="4">
    <source>
        <dbReference type="ARBA" id="ARBA00022614"/>
    </source>
</evidence>